<dbReference type="AlphaFoldDB" id="A0ABD4XEH1"/>
<gene>
    <name evidence="1" type="ORF">PXK24_18710</name>
</gene>
<accession>A0ABD4XEH1</accession>
<name>A0ABD4XEH1_9RHOB</name>
<comment type="caution">
    <text evidence="1">The sequence shown here is derived from an EMBL/GenBank/DDBJ whole genome shotgun (WGS) entry which is preliminary data.</text>
</comment>
<proteinExistence type="predicted"/>
<sequence length="209" mass="23421">MLFNPRIHPPNTPQNRDRIAGKIADYDAADGGRWNYDDFYRVVIQVLKGASFDQAVSHLRSLEGAGEAAAKTSLLAFIDKHMDLRGSEFVESGPRQFQVDANTKATIAPDFACKREGVIYHAFVYPKREPALSQLQRDMIKSLMSRPFSNDTDEYILCLIEYPAVGGKRVGRYEEFPFGYHGVSEDFAAHMADFYSELSNSRGGQGTLI</sequence>
<dbReference type="Proteomes" id="UP001218364">
    <property type="component" value="Unassembled WGS sequence"/>
</dbReference>
<reference evidence="1 2" key="1">
    <citation type="submission" date="2023-02" db="EMBL/GenBank/DDBJ databases">
        <title>Population genomics of bacteria associated with diatom.</title>
        <authorList>
            <person name="Xie J."/>
            <person name="Wang H."/>
        </authorList>
    </citation>
    <scope>NUCLEOTIDE SEQUENCE [LARGE SCALE GENOMIC DNA]</scope>
    <source>
        <strain evidence="1 2">PT47_8</strain>
    </source>
</reference>
<dbReference type="EMBL" id="JARCJK010000012">
    <property type="protein sequence ID" value="MDE4167731.1"/>
    <property type="molecule type" value="Genomic_DNA"/>
</dbReference>
<protein>
    <submittedName>
        <fullName evidence="1">Uncharacterized protein</fullName>
    </submittedName>
</protein>
<evidence type="ECO:0000313" key="1">
    <source>
        <dbReference type="EMBL" id="MDE4167731.1"/>
    </source>
</evidence>
<organism evidence="1 2">
    <name type="scientific">Phaeobacter gallaeciensis</name>
    <dbReference type="NCBI Taxonomy" id="60890"/>
    <lineage>
        <taxon>Bacteria</taxon>
        <taxon>Pseudomonadati</taxon>
        <taxon>Pseudomonadota</taxon>
        <taxon>Alphaproteobacteria</taxon>
        <taxon>Rhodobacterales</taxon>
        <taxon>Roseobacteraceae</taxon>
        <taxon>Phaeobacter</taxon>
    </lineage>
</organism>
<evidence type="ECO:0000313" key="2">
    <source>
        <dbReference type="Proteomes" id="UP001218364"/>
    </source>
</evidence>